<evidence type="ECO:0000313" key="4">
    <source>
        <dbReference type="Proteomes" id="UP000193711"/>
    </source>
</evidence>
<gene>
    <name evidence="3" type="ORF">SAMN06295885_0029</name>
</gene>
<proteinExistence type="predicted"/>
<protein>
    <recommendedName>
        <fullName evidence="5">Capsular polysaccharide biosynthesis protein</fullName>
    </recommendedName>
</protein>
<keyword evidence="2" id="KW-1133">Transmembrane helix</keyword>
<evidence type="ECO:0000256" key="2">
    <source>
        <dbReference type="SAM" id="Phobius"/>
    </source>
</evidence>
<feature type="transmembrane region" description="Helical" evidence="2">
    <location>
        <begin position="203"/>
        <end position="225"/>
    </location>
</feature>
<sequence>MSVPLYLRVLWSYKWLLAVGLIVAVLAAMAAGYTVKDGEIVSRAESTYQADTTILLGGGSRSYVQAEVPGQTITEGTTAAQQNDLTNTAVIYAYLVSGSEIRAQVEAAIGPLADTEQLSAVRRTTQPAGSEQNPGRFSLPILSIVGASTDPDRAVLISQTASTIFQSYLAAQQDASGIAPEQRVTLTVTDQGAAAEQDGSNPIIPIAITGVGVFLAFIALAFILYNIRISRERVTANRTNSRRGESFRRGPALTGSGTAEAPYPAALASTPESGAGAGELASSGKRSAT</sequence>
<dbReference type="RefSeq" id="WP_129587832.1">
    <property type="nucleotide sequence ID" value="NZ_FXBM01000001.1"/>
</dbReference>
<dbReference type="EMBL" id="FXBM01000001">
    <property type="protein sequence ID" value="SMH27733.1"/>
    <property type="molecule type" value="Genomic_DNA"/>
</dbReference>
<dbReference type="OrthoDB" id="5005773at2"/>
<feature type="compositionally biased region" description="Low complexity" evidence="1">
    <location>
        <begin position="272"/>
        <end position="289"/>
    </location>
</feature>
<dbReference type="STRING" id="1891671.SAMN06295885_0029"/>
<dbReference type="Proteomes" id="UP000193711">
    <property type="component" value="Unassembled WGS sequence"/>
</dbReference>
<reference evidence="4" key="1">
    <citation type="submission" date="2017-04" db="EMBL/GenBank/DDBJ databases">
        <authorList>
            <person name="Varghese N."/>
            <person name="Submissions S."/>
        </authorList>
    </citation>
    <scope>NUCLEOTIDE SEQUENCE [LARGE SCALE GENOMIC DNA]</scope>
    <source>
        <strain evidence="4">VKM Ac-2121</strain>
    </source>
</reference>
<accession>A0A1X7MUW0</accession>
<feature type="region of interest" description="Disordered" evidence="1">
    <location>
        <begin position="235"/>
        <end position="289"/>
    </location>
</feature>
<evidence type="ECO:0008006" key="5">
    <source>
        <dbReference type="Google" id="ProtNLM"/>
    </source>
</evidence>
<keyword evidence="2" id="KW-0812">Transmembrane</keyword>
<organism evidence="3 4">
    <name type="scientific">Rathayibacter oskolensis</name>
    <dbReference type="NCBI Taxonomy" id="1891671"/>
    <lineage>
        <taxon>Bacteria</taxon>
        <taxon>Bacillati</taxon>
        <taxon>Actinomycetota</taxon>
        <taxon>Actinomycetes</taxon>
        <taxon>Micrococcales</taxon>
        <taxon>Microbacteriaceae</taxon>
        <taxon>Rathayibacter</taxon>
    </lineage>
</organism>
<dbReference type="AlphaFoldDB" id="A0A1X7MUW0"/>
<name>A0A1X7MUW0_9MICO</name>
<keyword evidence="2" id="KW-0472">Membrane</keyword>
<keyword evidence="4" id="KW-1185">Reference proteome</keyword>
<evidence type="ECO:0000256" key="1">
    <source>
        <dbReference type="SAM" id="MobiDB-lite"/>
    </source>
</evidence>
<evidence type="ECO:0000313" key="3">
    <source>
        <dbReference type="EMBL" id="SMH27733.1"/>
    </source>
</evidence>